<dbReference type="InterPro" id="IPR026866">
    <property type="entry name" value="CR006_AAA"/>
</dbReference>
<dbReference type="Gene3D" id="3.40.50.300">
    <property type="entry name" value="P-loop containing nucleotide triphosphate hydrolases"/>
    <property type="match status" value="1"/>
</dbReference>
<dbReference type="SUPFAM" id="SSF52540">
    <property type="entry name" value="P-loop containing nucleoside triphosphate hydrolases"/>
    <property type="match status" value="1"/>
</dbReference>
<feature type="domain" description="Protein CR006 P-loop" evidence="1">
    <location>
        <begin position="371"/>
        <end position="693"/>
    </location>
</feature>
<dbReference type="GO" id="GO:0000731">
    <property type="term" value="P:DNA synthesis involved in DNA repair"/>
    <property type="evidence" value="ECO:0007669"/>
    <property type="project" value="TreeGrafter"/>
</dbReference>
<sequence>MNTQLKKWLAKQTPWLQDAAEKILRNGSVSDTDIERFVSIIKSSSESAVSEDAEESEIVPAVEKSVVRLLSLGPVRGVDALKPRNPLVLSKHNLSVIYGHNGSGKSGYTRIIKRACGKPNACELKSNVFLDDDVVPECEFGYEINGTEKSISWKSVDPAIDELDCIDVFDTQCGRLYVDGETELSFKPPELAFLSDLINICTKVDAVLCQQCDALVCKLPELQTSFDGTDAAEVYYGISAETDVDKICAELTWSTEEQLEYKSLVEQLQDSDVSKTLGTARKQLEQLKVIETELRGGAKATSAAMIKEVDQQISACAQKRTAADEFAKSLGAGSTITGIGEASWRAMWKAAEAFANEVGGNSIPFPRTDEESRCVLCHQTLDEDARTRFQRFDDFVQGELEADAQAEEHRLKAMMDSLPNAPSDASLSASVQASGQDDVLEDELKTAWKFIRSVLADLRRSVVPTELSDCQQKTESLVSKIGVIKQEREKAIAKSDADAKAFDRAIADERVRQLEARRWVVQQKKAMHSEVVRKKAHLDFDQWKKLTVTTGISRQASKLSQSLITDALVQRFNDELKSLGAQKIKVEITKRTSKGNVLHRIVFTDVKRKISSPSDVLSEGEQRMVALAAFLADSTGRLASNPFVFDDPISSLDHAFEEKTIDRLIELSKTRQVIVFTHRLSLFGLISDKTKSKFNDVHIQREPWGTGEPTQAKLFDTNPLKALNRLKNDRVSKAKKIFQGEGLDAYTPVAKGICSEFRNLIERVTEIELLAGVVERHRRSIQTYNRLQKLHLITQDDCNLIDEMMTRYSCFEHSQSSELVSDLPEPDDLDRDMDRVITWLKQYKERVG</sequence>
<keyword evidence="3" id="KW-1185">Reference proteome</keyword>
<reference evidence="2 3" key="1">
    <citation type="submission" date="2019-02" db="EMBL/GenBank/DDBJ databases">
        <title>Deep-cultivation of Planctomycetes and their phenomic and genomic characterization uncovers novel biology.</title>
        <authorList>
            <person name="Wiegand S."/>
            <person name="Jogler M."/>
            <person name="Boedeker C."/>
            <person name="Pinto D."/>
            <person name="Vollmers J."/>
            <person name="Rivas-Marin E."/>
            <person name="Kohn T."/>
            <person name="Peeters S.H."/>
            <person name="Heuer A."/>
            <person name="Rast P."/>
            <person name="Oberbeckmann S."/>
            <person name="Bunk B."/>
            <person name="Jeske O."/>
            <person name="Meyerdierks A."/>
            <person name="Storesund J.E."/>
            <person name="Kallscheuer N."/>
            <person name="Luecker S."/>
            <person name="Lage O.M."/>
            <person name="Pohl T."/>
            <person name="Merkel B.J."/>
            <person name="Hornburger P."/>
            <person name="Mueller R.-W."/>
            <person name="Bruemmer F."/>
            <person name="Labrenz M."/>
            <person name="Spormann A.M."/>
            <person name="Op den Camp H."/>
            <person name="Overmann J."/>
            <person name="Amann R."/>
            <person name="Jetten M.S.M."/>
            <person name="Mascher T."/>
            <person name="Medema M.H."/>
            <person name="Devos D.P."/>
            <person name="Kaster A.-K."/>
            <person name="Ovreas L."/>
            <person name="Rohde M."/>
            <person name="Galperin M.Y."/>
            <person name="Jogler C."/>
        </authorList>
    </citation>
    <scope>NUCLEOTIDE SEQUENCE [LARGE SCALE GENOMIC DNA]</scope>
    <source>
        <strain evidence="2 3">Mal33</strain>
    </source>
</reference>
<dbReference type="Proteomes" id="UP000316770">
    <property type="component" value="Chromosome"/>
</dbReference>
<accession>A0A518IZR9</accession>
<organism evidence="2 3">
    <name type="scientific">Rosistilla oblonga</name>
    <dbReference type="NCBI Taxonomy" id="2527990"/>
    <lineage>
        <taxon>Bacteria</taxon>
        <taxon>Pseudomonadati</taxon>
        <taxon>Planctomycetota</taxon>
        <taxon>Planctomycetia</taxon>
        <taxon>Pirellulales</taxon>
        <taxon>Pirellulaceae</taxon>
        <taxon>Rosistilla</taxon>
    </lineage>
</organism>
<evidence type="ECO:0000313" key="2">
    <source>
        <dbReference type="EMBL" id="QDV58583.1"/>
    </source>
</evidence>
<gene>
    <name evidence="2" type="ORF">Mal33_46060</name>
</gene>
<proteinExistence type="predicted"/>
<evidence type="ECO:0000259" key="1">
    <source>
        <dbReference type="Pfam" id="PF13166"/>
    </source>
</evidence>
<dbReference type="GO" id="GO:0006302">
    <property type="term" value="P:double-strand break repair"/>
    <property type="evidence" value="ECO:0007669"/>
    <property type="project" value="TreeGrafter"/>
</dbReference>
<protein>
    <recommendedName>
        <fullName evidence="1">Protein CR006 P-loop domain-containing protein</fullName>
    </recommendedName>
</protein>
<name>A0A518IZR9_9BACT</name>
<dbReference type="InterPro" id="IPR027417">
    <property type="entry name" value="P-loop_NTPase"/>
</dbReference>
<dbReference type="RefSeq" id="WP_145289081.1">
    <property type="nucleotide sequence ID" value="NZ_CP036318.1"/>
</dbReference>
<dbReference type="EMBL" id="CP036318">
    <property type="protein sequence ID" value="QDV58583.1"/>
    <property type="molecule type" value="Genomic_DNA"/>
</dbReference>
<dbReference type="PANTHER" id="PTHR32182:SF22">
    <property type="entry name" value="ATP-DEPENDENT ENDONUCLEASE, OLD FAMILY-RELATED"/>
    <property type="match status" value="1"/>
</dbReference>
<dbReference type="AlphaFoldDB" id="A0A518IZR9"/>
<dbReference type="Pfam" id="PF13166">
    <property type="entry name" value="AAA_13"/>
    <property type="match status" value="1"/>
</dbReference>
<dbReference type="PANTHER" id="PTHR32182">
    <property type="entry name" value="DNA REPLICATION AND REPAIR PROTEIN RECF"/>
    <property type="match status" value="1"/>
</dbReference>
<evidence type="ECO:0000313" key="3">
    <source>
        <dbReference type="Proteomes" id="UP000316770"/>
    </source>
</evidence>